<dbReference type="InterPro" id="IPR005174">
    <property type="entry name" value="KIB1-4_b-propeller"/>
</dbReference>
<dbReference type="OrthoDB" id="642536at2759"/>
<dbReference type="PANTHER" id="PTHR44259">
    <property type="entry name" value="OS07G0183000 PROTEIN-RELATED"/>
    <property type="match status" value="1"/>
</dbReference>
<dbReference type="AlphaFoldDB" id="A0A7J7MZE4"/>
<name>A0A7J7MZE4_9MAGN</name>
<gene>
    <name evidence="2" type="ORF">GIB67_021419</name>
</gene>
<dbReference type="PANTHER" id="PTHR44259:SF114">
    <property type="entry name" value="OS06G0707300 PROTEIN"/>
    <property type="match status" value="1"/>
</dbReference>
<accession>A0A7J7MZE4</accession>
<dbReference type="Proteomes" id="UP000541444">
    <property type="component" value="Unassembled WGS sequence"/>
</dbReference>
<evidence type="ECO:0000313" key="2">
    <source>
        <dbReference type="EMBL" id="KAF6160122.1"/>
    </source>
</evidence>
<comment type="caution">
    <text evidence="2">The sequence shown here is derived from an EMBL/GenBank/DDBJ whole genome shotgun (WGS) entry which is preliminary data.</text>
</comment>
<organism evidence="2 3">
    <name type="scientific">Kingdonia uniflora</name>
    <dbReference type="NCBI Taxonomy" id="39325"/>
    <lineage>
        <taxon>Eukaryota</taxon>
        <taxon>Viridiplantae</taxon>
        <taxon>Streptophyta</taxon>
        <taxon>Embryophyta</taxon>
        <taxon>Tracheophyta</taxon>
        <taxon>Spermatophyta</taxon>
        <taxon>Magnoliopsida</taxon>
        <taxon>Ranunculales</taxon>
        <taxon>Circaeasteraceae</taxon>
        <taxon>Kingdonia</taxon>
    </lineage>
</organism>
<proteinExistence type="predicted"/>
<keyword evidence="3" id="KW-1185">Reference proteome</keyword>
<sequence>MCWIVDGLACFYGNEYPDDLYVEPVYKSANSTSPVTTFPNVIDFDVNKVGKEYLVECAYGGNPSLRSLKEMCYTLIKKVVLSASPSSVDGEYIAVAVLNGDFDLAFCRKGDDEGRVAVCKLKGPSPIVDIVARASSSQCRLRIIYIVESNGEFLFVKRHLNLLNSKPDLVYVTVGFLIYKLSSNFSEWIQIGSLGDRLLFLGRNSSFSLSASNFQGCEGNCVYFTDDYSEPYEGGVRGNNDFGLFHVGDNSIEPFPCYTEISQFIWPSPIFLTPNPC</sequence>
<protein>
    <recommendedName>
        <fullName evidence="1">KIB1-4 beta-propeller domain-containing protein</fullName>
    </recommendedName>
</protein>
<dbReference type="InterPro" id="IPR050942">
    <property type="entry name" value="F-box_BR-signaling"/>
</dbReference>
<feature type="domain" description="KIB1-4 beta-propeller" evidence="1">
    <location>
        <begin position="112"/>
        <end position="245"/>
    </location>
</feature>
<evidence type="ECO:0000313" key="3">
    <source>
        <dbReference type="Proteomes" id="UP000541444"/>
    </source>
</evidence>
<dbReference type="Pfam" id="PF03478">
    <property type="entry name" value="Beta-prop_KIB1-4"/>
    <property type="match status" value="1"/>
</dbReference>
<reference evidence="2 3" key="1">
    <citation type="journal article" date="2020" name="IScience">
        <title>Genome Sequencing of the Endangered Kingdonia uniflora (Circaeasteraceae, Ranunculales) Reveals Potential Mechanisms of Evolutionary Specialization.</title>
        <authorList>
            <person name="Sun Y."/>
            <person name="Deng T."/>
            <person name="Zhang A."/>
            <person name="Moore M.J."/>
            <person name="Landis J.B."/>
            <person name="Lin N."/>
            <person name="Zhang H."/>
            <person name="Zhang X."/>
            <person name="Huang J."/>
            <person name="Zhang X."/>
            <person name="Sun H."/>
            <person name="Wang H."/>
        </authorList>
    </citation>
    <scope>NUCLEOTIDE SEQUENCE [LARGE SCALE GENOMIC DNA]</scope>
    <source>
        <strain evidence="2">TB1705</strain>
        <tissue evidence="2">Leaf</tissue>
    </source>
</reference>
<dbReference type="EMBL" id="JACGCM010001171">
    <property type="protein sequence ID" value="KAF6160122.1"/>
    <property type="molecule type" value="Genomic_DNA"/>
</dbReference>
<evidence type="ECO:0000259" key="1">
    <source>
        <dbReference type="Pfam" id="PF03478"/>
    </source>
</evidence>